<dbReference type="Proteomes" id="UP000789525">
    <property type="component" value="Unassembled WGS sequence"/>
</dbReference>
<keyword evidence="2" id="KW-1185">Reference proteome</keyword>
<protein>
    <submittedName>
        <fullName evidence="1">11456_t:CDS:1</fullName>
    </submittedName>
</protein>
<proteinExistence type="predicted"/>
<sequence>MTFNPSVPESVLPPIMIPSVSPNITPVLPPVSRLAPQILRTLPTNPCD</sequence>
<comment type="caution">
    <text evidence="1">The sequence shown here is derived from an EMBL/GenBank/DDBJ whole genome shotgun (WGS) entry which is preliminary data.</text>
</comment>
<accession>A0ACA9MKB1</accession>
<gene>
    <name evidence="1" type="ORF">ACOLOM_LOCUS6483</name>
</gene>
<organism evidence="1 2">
    <name type="scientific">Acaulospora colombiana</name>
    <dbReference type="NCBI Taxonomy" id="27376"/>
    <lineage>
        <taxon>Eukaryota</taxon>
        <taxon>Fungi</taxon>
        <taxon>Fungi incertae sedis</taxon>
        <taxon>Mucoromycota</taxon>
        <taxon>Glomeromycotina</taxon>
        <taxon>Glomeromycetes</taxon>
        <taxon>Diversisporales</taxon>
        <taxon>Acaulosporaceae</taxon>
        <taxon>Acaulospora</taxon>
    </lineage>
</organism>
<name>A0ACA9MKB1_9GLOM</name>
<feature type="non-terminal residue" evidence="1">
    <location>
        <position position="48"/>
    </location>
</feature>
<reference evidence="1" key="1">
    <citation type="submission" date="2021-06" db="EMBL/GenBank/DDBJ databases">
        <authorList>
            <person name="Kallberg Y."/>
            <person name="Tangrot J."/>
            <person name="Rosling A."/>
        </authorList>
    </citation>
    <scope>NUCLEOTIDE SEQUENCE</scope>
    <source>
        <strain evidence="1">CL356</strain>
    </source>
</reference>
<evidence type="ECO:0000313" key="2">
    <source>
        <dbReference type="Proteomes" id="UP000789525"/>
    </source>
</evidence>
<dbReference type="EMBL" id="CAJVPT010013393">
    <property type="protein sequence ID" value="CAG8595436.1"/>
    <property type="molecule type" value="Genomic_DNA"/>
</dbReference>
<evidence type="ECO:0000313" key="1">
    <source>
        <dbReference type="EMBL" id="CAG8595436.1"/>
    </source>
</evidence>